<dbReference type="Proteomes" id="UP001519343">
    <property type="component" value="Unassembled WGS sequence"/>
</dbReference>
<keyword evidence="12 20" id="KW-0418">Kinase</keyword>
<evidence type="ECO:0000256" key="7">
    <source>
        <dbReference type="ARBA" id="ARBA00022490"/>
    </source>
</evidence>
<keyword evidence="16" id="KW-0411">Iron-sulfur</keyword>
<evidence type="ECO:0000256" key="11">
    <source>
        <dbReference type="ARBA" id="ARBA00022741"/>
    </source>
</evidence>
<evidence type="ECO:0000256" key="15">
    <source>
        <dbReference type="ARBA" id="ARBA00023012"/>
    </source>
</evidence>
<dbReference type="SMART" id="SM00387">
    <property type="entry name" value="HATPase_c"/>
    <property type="match status" value="1"/>
</dbReference>
<evidence type="ECO:0000256" key="8">
    <source>
        <dbReference type="ARBA" id="ARBA00022553"/>
    </source>
</evidence>
<proteinExistence type="predicted"/>
<dbReference type="PRINTS" id="PR00344">
    <property type="entry name" value="BCTRLSENSOR"/>
</dbReference>
<dbReference type="Gene3D" id="1.20.5.1930">
    <property type="match status" value="1"/>
</dbReference>
<gene>
    <name evidence="20" type="ORF">J2Z37_002704</name>
</gene>
<comment type="caution">
    <text evidence="20">The sequence shown here is derived from an EMBL/GenBank/DDBJ whole genome shotgun (WGS) entry which is preliminary data.</text>
</comment>
<reference evidence="20 21" key="1">
    <citation type="submission" date="2021-03" db="EMBL/GenBank/DDBJ databases">
        <title>Genomic Encyclopedia of Type Strains, Phase IV (KMG-IV): sequencing the most valuable type-strain genomes for metagenomic binning, comparative biology and taxonomic classification.</title>
        <authorList>
            <person name="Goeker M."/>
        </authorList>
    </citation>
    <scope>NUCLEOTIDE SEQUENCE [LARGE SCALE GENOMIC DNA]</scope>
    <source>
        <strain evidence="20 21">DSM 24738</strain>
    </source>
</reference>
<dbReference type="CDD" id="cd16917">
    <property type="entry name" value="HATPase_UhpB-NarQ-NarX-like"/>
    <property type="match status" value="1"/>
</dbReference>
<evidence type="ECO:0000256" key="2">
    <source>
        <dbReference type="ARBA" id="ARBA00001966"/>
    </source>
</evidence>
<comment type="subcellular location">
    <subcellularLocation>
        <location evidence="3">Cytoplasm</location>
    </subcellularLocation>
</comment>
<evidence type="ECO:0000256" key="9">
    <source>
        <dbReference type="ARBA" id="ARBA00022679"/>
    </source>
</evidence>
<evidence type="ECO:0000313" key="20">
    <source>
        <dbReference type="EMBL" id="MBP1932696.1"/>
    </source>
</evidence>
<evidence type="ECO:0000256" key="10">
    <source>
        <dbReference type="ARBA" id="ARBA00022723"/>
    </source>
</evidence>
<accession>A0ABS4GQZ2</accession>
<evidence type="ECO:0000256" key="5">
    <source>
        <dbReference type="ARBA" id="ARBA00017322"/>
    </source>
</evidence>
<protein>
    <recommendedName>
        <fullName evidence="5">Oxygen sensor histidine kinase NreB</fullName>
        <ecNumber evidence="4">2.7.13.3</ecNumber>
    </recommendedName>
    <alternativeName>
        <fullName evidence="18">Nitrogen regulation protein B</fullName>
    </alternativeName>
</protein>
<dbReference type="Pfam" id="PF02518">
    <property type="entry name" value="HATPase_c"/>
    <property type="match status" value="1"/>
</dbReference>
<dbReference type="EC" id="2.7.13.3" evidence="4"/>
<evidence type="ECO:0000256" key="16">
    <source>
        <dbReference type="ARBA" id="ARBA00023014"/>
    </source>
</evidence>
<keyword evidence="9 20" id="KW-0808">Transferase</keyword>
<evidence type="ECO:0000256" key="3">
    <source>
        <dbReference type="ARBA" id="ARBA00004496"/>
    </source>
</evidence>
<keyword evidence="21" id="KW-1185">Reference proteome</keyword>
<dbReference type="PANTHER" id="PTHR24421">
    <property type="entry name" value="NITRATE/NITRITE SENSOR PROTEIN NARX-RELATED"/>
    <property type="match status" value="1"/>
</dbReference>
<evidence type="ECO:0000256" key="4">
    <source>
        <dbReference type="ARBA" id="ARBA00012438"/>
    </source>
</evidence>
<keyword evidence="7" id="KW-0963">Cytoplasm</keyword>
<evidence type="ECO:0000256" key="12">
    <source>
        <dbReference type="ARBA" id="ARBA00022777"/>
    </source>
</evidence>
<dbReference type="InterPro" id="IPR003594">
    <property type="entry name" value="HATPase_dom"/>
</dbReference>
<evidence type="ECO:0000313" key="21">
    <source>
        <dbReference type="Proteomes" id="UP001519343"/>
    </source>
</evidence>
<dbReference type="Gene3D" id="3.30.565.10">
    <property type="entry name" value="Histidine kinase-like ATPase, C-terminal domain"/>
    <property type="match status" value="1"/>
</dbReference>
<comment type="function">
    <text evidence="17">Member of the two-component regulatory system NreB/NreC involved in the control of dissimilatory nitrate/nitrite reduction in response to oxygen. NreB functions as a direct oxygen sensor histidine kinase which is autophosphorylated, in the absence of oxygen, probably at the conserved histidine residue, and transfers its phosphate group probably to a conserved aspartate residue of NreC. NreB/NreC activates the expression of the nitrate (narGHJI) and nitrite (nir) reductase operons, as well as the putative nitrate transporter gene narT.</text>
</comment>
<keyword evidence="6" id="KW-0004">4Fe-4S</keyword>
<keyword evidence="14" id="KW-0408">Iron</keyword>
<name>A0ABS4GQZ2_9BACL</name>
<comment type="cofactor">
    <cofactor evidence="2">
        <name>[4Fe-4S] cluster</name>
        <dbReference type="ChEBI" id="CHEBI:49883"/>
    </cofactor>
</comment>
<dbReference type="SUPFAM" id="SSF55874">
    <property type="entry name" value="ATPase domain of HSP90 chaperone/DNA topoisomerase II/histidine kinase"/>
    <property type="match status" value="1"/>
</dbReference>
<evidence type="ECO:0000256" key="1">
    <source>
        <dbReference type="ARBA" id="ARBA00000085"/>
    </source>
</evidence>
<keyword evidence="13" id="KW-0067">ATP-binding</keyword>
<keyword evidence="15" id="KW-0902">Two-component regulatory system</keyword>
<sequence>MGHLATQRKITSYIIQSQEEEIKRLSTELHEGIAQTLYSLLTGLEIIQNGLESHDMKQYVEQLKQLSKRTIEEVRWISTELHPAVLDTHGILPALQSYNTIYTSTFGIEVDLEVSGEPIRLLPSVEILLYRICQEILSNAAKYADTNRVRITFHWSKKELKVHIEDFGVGFCADNYPDQELALGIAAMREKVALAGGEFEISSALGKGTTVTLHFPLEPYVKGDTDDSFANCG</sequence>
<dbReference type="Pfam" id="PF07730">
    <property type="entry name" value="HisKA_3"/>
    <property type="match status" value="1"/>
</dbReference>
<keyword evidence="10" id="KW-0479">Metal-binding</keyword>
<evidence type="ECO:0000256" key="13">
    <source>
        <dbReference type="ARBA" id="ARBA00022840"/>
    </source>
</evidence>
<dbReference type="PANTHER" id="PTHR24421:SF10">
    <property type="entry name" value="NITRATE_NITRITE SENSOR PROTEIN NARQ"/>
    <property type="match status" value="1"/>
</dbReference>
<dbReference type="InterPro" id="IPR005467">
    <property type="entry name" value="His_kinase_dom"/>
</dbReference>
<dbReference type="EMBL" id="JAGGKT010000007">
    <property type="protein sequence ID" value="MBP1932696.1"/>
    <property type="molecule type" value="Genomic_DNA"/>
</dbReference>
<dbReference type="GO" id="GO:0004673">
    <property type="term" value="F:protein histidine kinase activity"/>
    <property type="evidence" value="ECO:0007669"/>
    <property type="project" value="UniProtKB-EC"/>
</dbReference>
<dbReference type="InterPro" id="IPR011712">
    <property type="entry name" value="Sig_transdc_His_kin_sub3_dim/P"/>
</dbReference>
<keyword evidence="11" id="KW-0547">Nucleotide-binding</keyword>
<feature type="domain" description="Histidine kinase" evidence="19">
    <location>
        <begin position="32"/>
        <end position="219"/>
    </location>
</feature>
<evidence type="ECO:0000256" key="6">
    <source>
        <dbReference type="ARBA" id="ARBA00022485"/>
    </source>
</evidence>
<evidence type="ECO:0000259" key="19">
    <source>
        <dbReference type="PROSITE" id="PS50109"/>
    </source>
</evidence>
<evidence type="ECO:0000256" key="17">
    <source>
        <dbReference type="ARBA" id="ARBA00024827"/>
    </source>
</evidence>
<organism evidence="20 21">
    <name type="scientific">Ammoniphilus resinae</name>
    <dbReference type="NCBI Taxonomy" id="861532"/>
    <lineage>
        <taxon>Bacteria</taxon>
        <taxon>Bacillati</taxon>
        <taxon>Bacillota</taxon>
        <taxon>Bacilli</taxon>
        <taxon>Bacillales</taxon>
        <taxon>Paenibacillaceae</taxon>
        <taxon>Aneurinibacillus group</taxon>
        <taxon>Ammoniphilus</taxon>
    </lineage>
</organism>
<keyword evidence="8" id="KW-0597">Phosphoprotein</keyword>
<dbReference type="InterPro" id="IPR004358">
    <property type="entry name" value="Sig_transdc_His_kin-like_C"/>
</dbReference>
<dbReference type="PROSITE" id="PS50109">
    <property type="entry name" value="HIS_KIN"/>
    <property type="match status" value="1"/>
</dbReference>
<comment type="catalytic activity">
    <reaction evidence="1">
        <text>ATP + protein L-histidine = ADP + protein N-phospho-L-histidine.</text>
        <dbReference type="EC" id="2.7.13.3"/>
    </reaction>
</comment>
<dbReference type="RefSeq" id="WP_209810729.1">
    <property type="nucleotide sequence ID" value="NZ_JAGGKT010000007.1"/>
</dbReference>
<evidence type="ECO:0000256" key="18">
    <source>
        <dbReference type="ARBA" id="ARBA00030800"/>
    </source>
</evidence>
<evidence type="ECO:0000256" key="14">
    <source>
        <dbReference type="ARBA" id="ARBA00023004"/>
    </source>
</evidence>
<dbReference type="InterPro" id="IPR050482">
    <property type="entry name" value="Sensor_HK_TwoCompSys"/>
</dbReference>
<dbReference type="InterPro" id="IPR036890">
    <property type="entry name" value="HATPase_C_sf"/>
</dbReference>